<accession>A0A1U6IYD6</accession>
<sequence length="153" mass="16889">MRVGMTKAEVKALYPKRLVPLSEGCHAVVSTEYGTKGLTRVNLEWSIRDDSTKKCGEMVTNTLLEKYGEPSASEREIKENDCGSQYASGLAGKLAALCKSMGGEGPEYFQYHRWLIDGIEITIKVDAKADDPHWWAVYRPIEGTSSTEAAAKL</sequence>
<evidence type="ECO:0000313" key="1">
    <source>
        <dbReference type="EMBL" id="SLK12992.1"/>
    </source>
</evidence>
<reference evidence="2" key="1">
    <citation type="submission" date="2017-02" db="EMBL/GenBank/DDBJ databases">
        <authorList>
            <person name="Varghese N."/>
            <person name="Submissions S."/>
        </authorList>
    </citation>
    <scope>NUCLEOTIDE SEQUENCE [LARGE SCALE GENOMIC DNA]</scope>
    <source>
        <strain evidence="2">SM117</strain>
    </source>
</reference>
<organism evidence="1 2">
    <name type="scientific">Novosphingobium mathurense</name>
    <dbReference type="NCBI Taxonomy" id="428990"/>
    <lineage>
        <taxon>Bacteria</taxon>
        <taxon>Pseudomonadati</taxon>
        <taxon>Pseudomonadota</taxon>
        <taxon>Alphaproteobacteria</taxon>
        <taxon>Sphingomonadales</taxon>
        <taxon>Sphingomonadaceae</taxon>
        <taxon>Novosphingobium</taxon>
    </lineage>
</organism>
<evidence type="ECO:0000313" key="2">
    <source>
        <dbReference type="Proteomes" id="UP000190989"/>
    </source>
</evidence>
<dbReference type="AlphaFoldDB" id="A0A1U6IYD6"/>
<dbReference type="Proteomes" id="UP000190989">
    <property type="component" value="Unassembled WGS sequence"/>
</dbReference>
<proteinExistence type="predicted"/>
<protein>
    <submittedName>
        <fullName evidence="1">Uncharacterized protein</fullName>
    </submittedName>
</protein>
<keyword evidence="2" id="KW-1185">Reference proteome</keyword>
<dbReference type="EMBL" id="FVZE01000024">
    <property type="protein sequence ID" value="SLK12992.1"/>
    <property type="molecule type" value="Genomic_DNA"/>
</dbReference>
<name>A0A1U6IYD6_9SPHN</name>
<gene>
    <name evidence="1" type="ORF">SAMN06295987_1241</name>
</gene>